<dbReference type="NCBIfam" id="NF009972">
    <property type="entry name" value="PRK13435.1-3"/>
    <property type="match status" value="1"/>
</dbReference>
<feature type="modified residue" description="4-aspartylphosphate" evidence="1">
    <location>
        <position position="57"/>
    </location>
</feature>
<comment type="caution">
    <text evidence="3">The sequence shown here is derived from an EMBL/GenBank/DDBJ whole genome shotgun (WGS) entry which is preliminary data.</text>
</comment>
<dbReference type="PROSITE" id="PS50110">
    <property type="entry name" value="RESPONSE_REGULATORY"/>
    <property type="match status" value="1"/>
</dbReference>
<keyword evidence="1" id="KW-0597">Phosphoprotein</keyword>
<evidence type="ECO:0000313" key="3">
    <source>
        <dbReference type="EMBL" id="MDP9838733.1"/>
    </source>
</evidence>
<dbReference type="RefSeq" id="WP_306836890.1">
    <property type="nucleotide sequence ID" value="NZ_JAUSRF010000011.1"/>
</dbReference>
<gene>
    <name evidence="3" type="ORF">J2T09_003505</name>
</gene>
<proteinExistence type="predicted"/>
<protein>
    <submittedName>
        <fullName evidence="3">DNA-binding response OmpR family regulator</fullName>
    </submittedName>
</protein>
<feature type="domain" description="Response regulatory" evidence="2">
    <location>
        <begin position="9"/>
        <end position="118"/>
    </location>
</feature>
<dbReference type="InterPro" id="IPR001789">
    <property type="entry name" value="Sig_transdc_resp-reg_receiver"/>
</dbReference>
<organism evidence="3 4">
    <name type="scientific">Neorhizobium huautlense</name>
    <dbReference type="NCBI Taxonomy" id="67774"/>
    <lineage>
        <taxon>Bacteria</taxon>
        <taxon>Pseudomonadati</taxon>
        <taxon>Pseudomonadota</taxon>
        <taxon>Alphaproteobacteria</taxon>
        <taxon>Hyphomicrobiales</taxon>
        <taxon>Rhizobiaceae</taxon>
        <taxon>Rhizobium/Agrobacterium group</taxon>
        <taxon>Neorhizobium</taxon>
    </lineage>
</organism>
<name>A0ABT9PW61_9HYPH</name>
<dbReference type="SMART" id="SM00448">
    <property type="entry name" value="REC"/>
    <property type="match status" value="1"/>
</dbReference>
<dbReference type="Gene3D" id="3.40.50.2300">
    <property type="match status" value="1"/>
</dbReference>
<evidence type="ECO:0000313" key="4">
    <source>
        <dbReference type="Proteomes" id="UP001241472"/>
    </source>
</evidence>
<evidence type="ECO:0000259" key="2">
    <source>
        <dbReference type="PROSITE" id="PS50110"/>
    </source>
</evidence>
<accession>A0ABT9PW61</accession>
<dbReference type="Pfam" id="PF00072">
    <property type="entry name" value="Response_reg"/>
    <property type="match status" value="1"/>
</dbReference>
<reference evidence="3 4" key="1">
    <citation type="submission" date="2023-07" db="EMBL/GenBank/DDBJ databases">
        <title>Sorghum-associated microbial communities from plants grown in Nebraska, USA.</title>
        <authorList>
            <person name="Schachtman D."/>
        </authorList>
    </citation>
    <scope>NUCLEOTIDE SEQUENCE [LARGE SCALE GENOMIC DNA]</scope>
    <source>
        <strain evidence="3 4">DS1307</strain>
    </source>
</reference>
<evidence type="ECO:0000256" key="1">
    <source>
        <dbReference type="PROSITE-ProRule" id="PRU00169"/>
    </source>
</evidence>
<sequence>MKNLKPCQKVLIVEDQYLIAMMIEDAVIAAGFDVCGMAACRQDAIDLLDETDIALVDVNLHDGKTGPSIGAELAAAGKTVIFMTGNPEEVASGVSGALGVTSKPVLDAELAELVSYAAARCAVSDDTYLPPRNLHLFA</sequence>
<dbReference type="GO" id="GO:0003677">
    <property type="term" value="F:DNA binding"/>
    <property type="evidence" value="ECO:0007669"/>
    <property type="project" value="UniProtKB-KW"/>
</dbReference>
<dbReference type="SUPFAM" id="SSF52172">
    <property type="entry name" value="CheY-like"/>
    <property type="match status" value="1"/>
</dbReference>
<keyword evidence="3" id="KW-0238">DNA-binding</keyword>
<dbReference type="InterPro" id="IPR011006">
    <property type="entry name" value="CheY-like_superfamily"/>
</dbReference>
<dbReference type="Proteomes" id="UP001241472">
    <property type="component" value="Unassembled WGS sequence"/>
</dbReference>
<keyword evidence="4" id="KW-1185">Reference proteome</keyword>
<dbReference type="EMBL" id="JAUSRF010000011">
    <property type="protein sequence ID" value="MDP9838733.1"/>
    <property type="molecule type" value="Genomic_DNA"/>
</dbReference>